<dbReference type="EMBL" id="CAKOGP040000931">
    <property type="protein sequence ID" value="CAJ1940663.1"/>
    <property type="molecule type" value="Genomic_DNA"/>
</dbReference>
<reference evidence="1" key="1">
    <citation type="submission" date="2023-08" db="EMBL/GenBank/DDBJ databases">
        <authorList>
            <person name="Audoor S."/>
            <person name="Bilcke G."/>
        </authorList>
    </citation>
    <scope>NUCLEOTIDE SEQUENCE</scope>
</reference>
<evidence type="ECO:0000313" key="1">
    <source>
        <dbReference type="EMBL" id="CAJ1940663.1"/>
    </source>
</evidence>
<comment type="caution">
    <text evidence="1">The sequence shown here is derived from an EMBL/GenBank/DDBJ whole genome shotgun (WGS) entry which is preliminary data.</text>
</comment>
<organism evidence="1 2">
    <name type="scientific">Cylindrotheca closterium</name>
    <dbReference type="NCBI Taxonomy" id="2856"/>
    <lineage>
        <taxon>Eukaryota</taxon>
        <taxon>Sar</taxon>
        <taxon>Stramenopiles</taxon>
        <taxon>Ochrophyta</taxon>
        <taxon>Bacillariophyta</taxon>
        <taxon>Bacillariophyceae</taxon>
        <taxon>Bacillariophycidae</taxon>
        <taxon>Bacillariales</taxon>
        <taxon>Bacillariaceae</taxon>
        <taxon>Cylindrotheca</taxon>
    </lineage>
</organism>
<name>A0AAD2CRK7_9STRA</name>
<keyword evidence="2" id="KW-1185">Reference proteome</keyword>
<dbReference type="AlphaFoldDB" id="A0AAD2CRK7"/>
<protein>
    <recommendedName>
        <fullName evidence="3">O-fucosyltransferase family protein</fullName>
    </recommendedName>
</protein>
<proteinExistence type="predicted"/>
<sequence>MILPHFESNYNSVIKYSKVKRLQSFSNVANPKQGSFLLPFEDLVNITFFRSTMMNSKDHSVCVMTPAEVRDICGAGLENTTVRKASDYKNIVFTGDLLDARTNPNATDKLEEIVSKRMMEYKRMQTVTTKYARAGSSHLPGLLRVNSPRKSPFPMEQRVSRIAYDWFQELQSLVAHALMKPGRLLEECFENRIKTRGPYNALHFRIEADMKKELKRSPASIIKFVDNSRQVPKDMPLYIALSGSIDSHRQAFADVNYTIVSKTDWAPEIMNVTKGHREILAFFEQLVLFHSEFFVGTSVSSMSFYVMAGRTQIEE</sequence>
<dbReference type="CDD" id="cd11296">
    <property type="entry name" value="O-FucT_like"/>
    <property type="match status" value="1"/>
</dbReference>
<accession>A0AAD2CRK7</accession>
<dbReference type="Gene3D" id="3.40.50.11350">
    <property type="match status" value="1"/>
</dbReference>
<evidence type="ECO:0000313" key="2">
    <source>
        <dbReference type="Proteomes" id="UP001295423"/>
    </source>
</evidence>
<dbReference type="Proteomes" id="UP001295423">
    <property type="component" value="Unassembled WGS sequence"/>
</dbReference>
<evidence type="ECO:0008006" key="3">
    <source>
        <dbReference type="Google" id="ProtNLM"/>
    </source>
</evidence>
<gene>
    <name evidence="1" type="ORF">CYCCA115_LOCUS7141</name>
</gene>